<accession>A0A0L0VHB6</accession>
<dbReference type="PANTHER" id="PTHR33246:SF51">
    <property type="entry name" value="MYB_SANT-LIKE DOMAIN-CONTAINING PROTEIN"/>
    <property type="match status" value="1"/>
</dbReference>
<feature type="compositionally biased region" description="Pro residues" evidence="1">
    <location>
        <begin position="36"/>
        <end position="49"/>
    </location>
</feature>
<protein>
    <submittedName>
        <fullName evidence="2">Uncharacterized protein</fullName>
    </submittedName>
</protein>
<comment type="caution">
    <text evidence="2">The sequence shown here is derived from an EMBL/GenBank/DDBJ whole genome shotgun (WGS) entry which is preliminary data.</text>
</comment>
<proteinExistence type="predicted"/>
<dbReference type="AlphaFoldDB" id="A0A0L0VHB6"/>
<keyword evidence="3" id="KW-1185">Reference proteome</keyword>
<evidence type="ECO:0000256" key="1">
    <source>
        <dbReference type="SAM" id="MobiDB-lite"/>
    </source>
</evidence>
<dbReference type="PANTHER" id="PTHR33246">
    <property type="entry name" value="CCHC-TYPE DOMAIN-CONTAINING PROTEIN"/>
    <property type="match status" value="1"/>
</dbReference>
<evidence type="ECO:0000313" key="3">
    <source>
        <dbReference type="Proteomes" id="UP000054564"/>
    </source>
</evidence>
<organism evidence="2 3">
    <name type="scientific">Puccinia striiformis f. sp. tritici PST-78</name>
    <dbReference type="NCBI Taxonomy" id="1165861"/>
    <lineage>
        <taxon>Eukaryota</taxon>
        <taxon>Fungi</taxon>
        <taxon>Dikarya</taxon>
        <taxon>Basidiomycota</taxon>
        <taxon>Pucciniomycotina</taxon>
        <taxon>Pucciniomycetes</taxon>
        <taxon>Pucciniales</taxon>
        <taxon>Pucciniaceae</taxon>
        <taxon>Puccinia</taxon>
    </lineage>
</organism>
<gene>
    <name evidence="2" type="ORF">PSTG_08040</name>
</gene>
<dbReference type="EMBL" id="AJIL01000054">
    <property type="protein sequence ID" value="KNE98670.1"/>
    <property type="molecule type" value="Genomic_DNA"/>
</dbReference>
<dbReference type="Proteomes" id="UP000054564">
    <property type="component" value="Unassembled WGS sequence"/>
</dbReference>
<feature type="region of interest" description="Disordered" evidence="1">
    <location>
        <begin position="1"/>
        <end position="61"/>
    </location>
</feature>
<evidence type="ECO:0000313" key="2">
    <source>
        <dbReference type="EMBL" id="KNE98670.1"/>
    </source>
</evidence>
<name>A0A0L0VHB6_9BASI</name>
<sequence length="178" mass="20888">MMILPNGKHHNTPTREDPFENLGNQTPRENPQGPFQEPPRAPPRGPPRGTPTRYGLYNIGSPEDIPERKPGIIKDSRLFYSGEHFMKFLERFERSALVYQTLGFDKSLQIGWFLRNKELRVQLEAMDGYKEYNWKKLRQSMIDSWGKLDNTILYTNQDLAELKTVTYSKKKKPYSEKH</sequence>
<reference evidence="3" key="1">
    <citation type="submission" date="2014-03" db="EMBL/GenBank/DDBJ databases">
        <title>The Genome Sequence of Puccinia striiformis f. sp. tritici PST-78.</title>
        <authorList>
            <consortium name="The Broad Institute Genome Sequencing Platform"/>
            <person name="Cuomo C."/>
            <person name="Hulbert S."/>
            <person name="Chen X."/>
            <person name="Walker B."/>
            <person name="Young S.K."/>
            <person name="Zeng Q."/>
            <person name="Gargeya S."/>
            <person name="Fitzgerald M."/>
            <person name="Haas B."/>
            <person name="Abouelleil A."/>
            <person name="Alvarado L."/>
            <person name="Arachchi H.M."/>
            <person name="Berlin A.M."/>
            <person name="Chapman S.B."/>
            <person name="Goldberg J."/>
            <person name="Griggs A."/>
            <person name="Gujja S."/>
            <person name="Hansen M."/>
            <person name="Howarth C."/>
            <person name="Imamovic A."/>
            <person name="Larimer J."/>
            <person name="McCowan C."/>
            <person name="Montmayeur A."/>
            <person name="Murphy C."/>
            <person name="Neiman D."/>
            <person name="Pearson M."/>
            <person name="Priest M."/>
            <person name="Roberts A."/>
            <person name="Saif S."/>
            <person name="Shea T."/>
            <person name="Sisk P."/>
            <person name="Sykes S."/>
            <person name="Wortman J."/>
            <person name="Nusbaum C."/>
            <person name="Birren B."/>
        </authorList>
    </citation>
    <scope>NUCLEOTIDE SEQUENCE [LARGE SCALE GENOMIC DNA]</scope>
    <source>
        <strain evidence="3">race PST-78</strain>
    </source>
</reference>